<evidence type="ECO:0000256" key="1">
    <source>
        <dbReference type="ARBA" id="ARBA00004417"/>
    </source>
</evidence>
<evidence type="ECO:0000256" key="4">
    <source>
        <dbReference type="ARBA" id="ARBA00022741"/>
    </source>
</evidence>
<dbReference type="SUPFAM" id="SSF52540">
    <property type="entry name" value="P-loop containing nucleoside triphosphate hydrolases"/>
    <property type="match status" value="1"/>
</dbReference>
<dbReference type="RefSeq" id="WP_252160810.1">
    <property type="nucleotide sequence ID" value="NZ_CP098808.1"/>
</dbReference>
<dbReference type="PANTHER" id="PTHR42781">
    <property type="entry name" value="SPERMIDINE/PUTRESCINE IMPORT ATP-BINDING PROTEIN POTA"/>
    <property type="match status" value="1"/>
</dbReference>
<keyword evidence="5 7" id="KW-0067">ATP-binding</keyword>
<dbReference type="InterPro" id="IPR003593">
    <property type="entry name" value="AAA+_ATPase"/>
</dbReference>
<dbReference type="SUPFAM" id="SSF50331">
    <property type="entry name" value="MOP-like"/>
    <property type="match status" value="1"/>
</dbReference>
<protein>
    <submittedName>
        <fullName evidence="7">ABC transporter ATP-binding protein</fullName>
    </submittedName>
</protein>
<dbReference type="InterPro" id="IPR013611">
    <property type="entry name" value="Transp-assoc_OB_typ2"/>
</dbReference>
<evidence type="ECO:0000256" key="5">
    <source>
        <dbReference type="ARBA" id="ARBA00022840"/>
    </source>
</evidence>
<dbReference type="Gene3D" id="2.40.50.100">
    <property type="match status" value="1"/>
</dbReference>
<evidence type="ECO:0000313" key="7">
    <source>
        <dbReference type="EMBL" id="USJ26400.1"/>
    </source>
</evidence>
<dbReference type="InterPro" id="IPR008995">
    <property type="entry name" value="Mo/tungstate-bd_C_term_dom"/>
</dbReference>
<dbReference type="InterPro" id="IPR003439">
    <property type="entry name" value="ABC_transporter-like_ATP-bd"/>
</dbReference>
<comment type="similarity">
    <text evidence="2">Belongs to the ABC transporter superfamily.</text>
</comment>
<accession>A0A9Q8YBY3</accession>
<dbReference type="GO" id="GO:0140359">
    <property type="term" value="F:ABC-type transporter activity"/>
    <property type="evidence" value="ECO:0007669"/>
    <property type="project" value="UniProtKB-ARBA"/>
</dbReference>
<dbReference type="FunFam" id="3.40.50.300:FF:000042">
    <property type="entry name" value="Maltose/maltodextrin ABC transporter, ATP-binding protein"/>
    <property type="match status" value="1"/>
</dbReference>
<evidence type="ECO:0000256" key="3">
    <source>
        <dbReference type="ARBA" id="ARBA00022448"/>
    </source>
</evidence>
<name>A0A9Q8YBY3_ENSAD</name>
<dbReference type="Gene3D" id="3.40.50.300">
    <property type="entry name" value="P-loop containing nucleotide triphosphate hydrolases"/>
    <property type="match status" value="1"/>
</dbReference>
<dbReference type="SMART" id="SM00382">
    <property type="entry name" value="AAA"/>
    <property type="match status" value="1"/>
</dbReference>
<dbReference type="InterPro" id="IPR017871">
    <property type="entry name" value="ABC_transporter-like_CS"/>
</dbReference>
<keyword evidence="4" id="KW-0547">Nucleotide-binding</keyword>
<evidence type="ECO:0000259" key="6">
    <source>
        <dbReference type="PROSITE" id="PS50893"/>
    </source>
</evidence>
<geneLocation type="plasmid" evidence="7 8">
    <name>pA</name>
</geneLocation>
<dbReference type="GO" id="GO:0005524">
    <property type="term" value="F:ATP binding"/>
    <property type="evidence" value="ECO:0007669"/>
    <property type="project" value="UniProtKB-KW"/>
</dbReference>
<evidence type="ECO:0000256" key="2">
    <source>
        <dbReference type="ARBA" id="ARBA00005417"/>
    </source>
</evidence>
<dbReference type="Pfam" id="PF00005">
    <property type="entry name" value="ABC_tran"/>
    <property type="match status" value="1"/>
</dbReference>
<dbReference type="PANTHER" id="PTHR42781:SF4">
    <property type="entry name" value="SPERMIDINE_PUTRESCINE IMPORT ATP-BINDING PROTEIN POTA"/>
    <property type="match status" value="1"/>
</dbReference>
<dbReference type="EMBL" id="CP098808">
    <property type="protein sequence ID" value="USJ26400.1"/>
    <property type="molecule type" value="Genomic_DNA"/>
</dbReference>
<reference evidence="7" key="1">
    <citation type="submission" date="2022-06" db="EMBL/GenBank/DDBJ databases">
        <title>Physiological and biochemical characterization and genomic elucidation of a strain of the genus Ensifer adhaerens M8 that combines arsenic oxidation and chromium reduction.</title>
        <authorList>
            <person name="Li X."/>
            <person name="Yu c."/>
        </authorList>
    </citation>
    <scope>NUCLEOTIDE SEQUENCE</scope>
    <source>
        <strain evidence="7">M8</strain>
        <plasmid evidence="7">pA</plasmid>
    </source>
</reference>
<keyword evidence="3" id="KW-0813">Transport</keyword>
<proteinExistence type="inferred from homology"/>
<dbReference type="Proteomes" id="UP001055460">
    <property type="component" value="Plasmid pA"/>
</dbReference>
<dbReference type="Pfam" id="PF08402">
    <property type="entry name" value="TOBE_2"/>
    <property type="match status" value="1"/>
</dbReference>
<dbReference type="AlphaFoldDB" id="A0A9Q8YBY3"/>
<dbReference type="PROSITE" id="PS00211">
    <property type="entry name" value="ABC_TRANSPORTER_1"/>
    <property type="match status" value="1"/>
</dbReference>
<dbReference type="GO" id="GO:0016887">
    <property type="term" value="F:ATP hydrolysis activity"/>
    <property type="evidence" value="ECO:0007669"/>
    <property type="project" value="InterPro"/>
</dbReference>
<dbReference type="PROSITE" id="PS50893">
    <property type="entry name" value="ABC_TRANSPORTER_2"/>
    <property type="match status" value="1"/>
</dbReference>
<gene>
    <name evidence="7" type="ORF">NE863_20780</name>
</gene>
<comment type="subcellular location">
    <subcellularLocation>
        <location evidence="1">Cell inner membrane</location>
        <topology evidence="1">Peripheral membrane protein</topology>
    </subcellularLocation>
</comment>
<dbReference type="GO" id="GO:0043190">
    <property type="term" value="C:ATP-binding cassette (ABC) transporter complex"/>
    <property type="evidence" value="ECO:0007669"/>
    <property type="project" value="InterPro"/>
</dbReference>
<sequence>MTVNINSAALAAGPAKAISISDVNLYYGALHVLKNINLEIQPGEFFAFLGPSGCGKTTLLRLIAGFNNARQGKVVIGGEDVLDMPAWKRDIGMVFQSYALWPHMTVAANVAFGLEERRLPRAEVDRRVKAALDLVGLKHLADRRPSQLSGGQQQRVALARTIAIEPKVLLLDEPLSNLDAKMRVEVRRELRELQQRLQLTTIFVTHDQEEANTVCDRIAVFNEGSIQQVGTPMGLYEKPANLFVANFLGTANILDGKVAGSGAARSFEVVGGGSIPIPSGTEVPEGAKLVFRPQYATIGSLEPGAVALEGIIAHREFLGATVRYGVRIGAATVLIDAPFHSGDALLEPGATTTLGLKPSSAQWLAH</sequence>
<evidence type="ECO:0000313" key="8">
    <source>
        <dbReference type="Proteomes" id="UP001055460"/>
    </source>
</evidence>
<dbReference type="InterPro" id="IPR050093">
    <property type="entry name" value="ABC_SmlMolc_Importer"/>
</dbReference>
<dbReference type="InterPro" id="IPR027417">
    <property type="entry name" value="P-loop_NTPase"/>
</dbReference>
<keyword evidence="7" id="KW-0614">Plasmid</keyword>
<organism evidence="7 8">
    <name type="scientific">Ensifer adhaerens</name>
    <name type="common">Sinorhizobium morelense</name>
    <dbReference type="NCBI Taxonomy" id="106592"/>
    <lineage>
        <taxon>Bacteria</taxon>
        <taxon>Pseudomonadati</taxon>
        <taxon>Pseudomonadota</taxon>
        <taxon>Alphaproteobacteria</taxon>
        <taxon>Hyphomicrobiales</taxon>
        <taxon>Rhizobiaceae</taxon>
        <taxon>Sinorhizobium/Ensifer group</taxon>
        <taxon>Ensifer</taxon>
    </lineage>
</organism>
<feature type="domain" description="ABC transporter" evidence="6">
    <location>
        <begin position="18"/>
        <end position="248"/>
    </location>
</feature>